<evidence type="ECO:0000313" key="4">
    <source>
        <dbReference type="Proteomes" id="UP001143400"/>
    </source>
</evidence>
<dbReference type="RefSeq" id="WP_271206187.1">
    <property type="nucleotide sequence ID" value="NZ_BSFF01000003.1"/>
</dbReference>
<dbReference type="Proteomes" id="UP000758856">
    <property type="component" value="Unassembled WGS sequence"/>
</dbReference>
<evidence type="ECO:0000313" key="3">
    <source>
        <dbReference type="Proteomes" id="UP000758856"/>
    </source>
</evidence>
<dbReference type="EMBL" id="BSFF01000003">
    <property type="protein sequence ID" value="GLK56708.1"/>
    <property type="molecule type" value="Genomic_DNA"/>
</dbReference>
<dbReference type="Proteomes" id="UP001143400">
    <property type="component" value="Unassembled WGS sequence"/>
</dbReference>
<organism evidence="1 4">
    <name type="scientific">Methylopila capsulata</name>
    <dbReference type="NCBI Taxonomy" id="61654"/>
    <lineage>
        <taxon>Bacteria</taxon>
        <taxon>Pseudomonadati</taxon>
        <taxon>Pseudomonadota</taxon>
        <taxon>Alphaproteobacteria</taxon>
        <taxon>Hyphomicrobiales</taxon>
        <taxon>Methylopilaceae</taxon>
        <taxon>Methylopila</taxon>
    </lineage>
</organism>
<accession>A0A9W6IV05</accession>
<dbReference type="AlphaFoldDB" id="A0A9W6IV05"/>
<protein>
    <submittedName>
        <fullName evidence="1">Uncharacterized protein</fullName>
    </submittedName>
</protein>
<proteinExistence type="predicted"/>
<reference evidence="1" key="1">
    <citation type="journal article" date="2014" name="Int. J. Syst. Evol. Microbiol.">
        <title>Complete genome sequence of Corynebacterium casei LMG S-19264T (=DSM 44701T), isolated from a smear-ripened cheese.</title>
        <authorList>
            <consortium name="US DOE Joint Genome Institute (JGI-PGF)"/>
            <person name="Walter F."/>
            <person name="Albersmeier A."/>
            <person name="Kalinowski J."/>
            <person name="Ruckert C."/>
        </authorList>
    </citation>
    <scope>NUCLEOTIDE SEQUENCE</scope>
    <source>
        <strain evidence="1">VKM B-1606</strain>
    </source>
</reference>
<keyword evidence="3" id="KW-1185">Reference proteome</keyword>
<dbReference type="EMBL" id="JAFBCY010000003">
    <property type="protein sequence ID" value="MBM7852499.1"/>
    <property type="molecule type" value="Genomic_DNA"/>
</dbReference>
<reference evidence="2 3" key="2">
    <citation type="submission" date="2021-01" db="EMBL/GenBank/DDBJ databases">
        <title>Genomic Encyclopedia of Type Strains, Phase IV (KMG-IV): sequencing the most valuable type-strain genomes for metagenomic binning, comparative biology and taxonomic classification.</title>
        <authorList>
            <person name="Goeker M."/>
        </authorList>
    </citation>
    <scope>NUCLEOTIDE SEQUENCE [LARGE SCALE GENOMIC DNA]</scope>
    <source>
        <strain evidence="2 3">DSM 6130</strain>
    </source>
</reference>
<evidence type="ECO:0000313" key="1">
    <source>
        <dbReference type="EMBL" id="GLK56708.1"/>
    </source>
</evidence>
<evidence type="ECO:0000313" key="2">
    <source>
        <dbReference type="EMBL" id="MBM7852499.1"/>
    </source>
</evidence>
<sequence length="41" mass="4678">MFWLFSFRRGAEKRTAEFVWRPSLSAPNGRAIAALMTFSGN</sequence>
<name>A0A9W6IV05_9HYPH</name>
<reference evidence="1" key="3">
    <citation type="submission" date="2023-01" db="EMBL/GenBank/DDBJ databases">
        <authorList>
            <person name="Sun Q."/>
            <person name="Evtushenko L."/>
        </authorList>
    </citation>
    <scope>NUCLEOTIDE SEQUENCE</scope>
    <source>
        <strain evidence="1">VKM B-1606</strain>
    </source>
</reference>
<gene>
    <name evidence="1" type="ORF">GCM10008170_27270</name>
    <name evidence="2" type="ORF">JOD31_002741</name>
</gene>
<comment type="caution">
    <text evidence="1">The sequence shown here is derived from an EMBL/GenBank/DDBJ whole genome shotgun (WGS) entry which is preliminary data.</text>
</comment>